<accession>A0A940SJV3</accession>
<dbReference type="InterPro" id="IPR013785">
    <property type="entry name" value="Aldolase_TIM"/>
</dbReference>
<dbReference type="InterPro" id="IPR043594">
    <property type="entry name" value="HMGL"/>
</dbReference>
<proteinExistence type="inferred from homology"/>
<feature type="domain" description="Pyruvate carboxyltransferase" evidence="4">
    <location>
        <begin position="7"/>
        <end position="274"/>
    </location>
</feature>
<organism evidence="5 6">
    <name type="scientific">Gottfriedia endophytica</name>
    <dbReference type="NCBI Taxonomy" id="2820819"/>
    <lineage>
        <taxon>Bacteria</taxon>
        <taxon>Bacillati</taxon>
        <taxon>Bacillota</taxon>
        <taxon>Bacilli</taxon>
        <taxon>Bacillales</taxon>
        <taxon>Bacillaceae</taxon>
        <taxon>Gottfriedia</taxon>
    </lineage>
</organism>
<keyword evidence="6" id="KW-1185">Reference proteome</keyword>
<dbReference type="CDD" id="cd07938">
    <property type="entry name" value="DRE_TIM_HMGL"/>
    <property type="match status" value="1"/>
</dbReference>
<dbReference type="PROSITE" id="PS50991">
    <property type="entry name" value="PYR_CT"/>
    <property type="match status" value="1"/>
</dbReference>
<dbReference type="GO" id="GO:0046951">
    <property type="term" value="P:ketone body biosynthetic process"/>
    <property type="evidence" value="ECO:0007669"/>
    <property type="project" value="TreeGrafter"/>
</dbReference>
<dbReference type="SUPFAM" id="SSF51569">
    <property type="entry name" value="Aldolase"/>
    <property type="match status" value="1"/>
</dbReference>
<protein>
    <submittedName>
        <fullName evidence="5">Hydroxymethylglutaryl-CoA lyase</fullName>
    </submittedName>
</protein>
<evidence type="ECO:0000256" key="2">
    <source>
        <dbReference type="ARBA" id="ARBA00022723"/>
    </source>
</evidence>
<evidence type="ECO:0000313" key="5">
    <source>
        <dbReference type="EMBL" id="MBP0726410.1"/>
    </source>
</evidence>
<gene>
    <name evidence="5" type="ORF">J5Y03_14710</name>
</gene>
<dbReference type="GO" id="GO:0006552">
    <property type="term" value="P:L-leucine catabolic process"/>
    <property type="evidence" value="ECO:0007669"/>
    <property type="project" value="TreeGrafter"/>
</dbReference>
<evidence type="ECO:0000256" key="1">
    <source>
        <dbReference type="ARBA" id="ARBA00009405"/>
    </source>
</evidence>
<dbReference type="Pfam" id="PF00682">
    <property type="entry name" value="HMGL-like"/>
    <property type="match status" value="1"/>
</dbReference>
<dbReference type="InterPro" id="IPR000891">
    <property type="entry name" value="PYR_CT"/>
</dbReference>
<dbReference type="GO" id="GO:0046872">
    <property type="term" value="F:metal ion binding"/>
    <property type="evidence" value="ECO:0007669"/>
    <property type="project" value="UniProtKB-KW"/>
</dbReference>
<keyword evidence="2" id="KW-0479">Metal-binding</keyword>
<sequence length="302" mass="33711">MRLPKKVTIKEVGPRDGLQNEKKFVSTNDKLKWIQLLEQSGLSYIEVSSFVRPDWIPQLSDSSELFMALNKKKDITYAALVPNKRGLTRAFVVDADEVNFFLSASETHNRKNKNVSIEDSLNEIKKMVNECKDYGKTTRVYISTVFGCPYEGNVDEKKVISLAESLLALEIDEISFGDTIGIANPYQVGHFLEHLLQVIPVEKCAMHFHDTYGRGISNIYESLRQGISVFDASTGGFGGCPYAPGASGNVATEDVVSLLHSLGIETNVRLEDVVRAATFISDKLHKQPTSKLWNVIQTTKEF</sequence>
<dbReference type="GO" id="GO:0004419">
    <property type="term" value="F:hydroxymethylglutaryl-CoA lyase activity"/>
    <property type="evidence" value="ECO:0007669"/>
    <property type="project" value="TreeGrafter"/>
</dbReference>
<keyword evidence="3 5" id="KW-0456">Lyase</keyword>
<name>A0A940SJV3_9BACI</name>
<dbReference type="Proteomes" id="UP000682134">
    <property type="component" value="Unassembled WGS sequence"/>
</dbReference>
<dbReference type="Gene3D" id="3.20.20.70">
    <property type="entry name" value="Aldolase class I"/>
    <property type="match status" value="1"/>
</dbReference>
<comment type="caution">
    <text evidence="5">The sequence shown here is derived from an EMBL/GenBank/DDBJ whole genome shotgun (WGS) entry which is preliminary data.</text>
</comment>
<evidence type="ECO:0000256" key="3">
    <source>
        <dbReference type="ARBA" id="ARBA00023239"/>
    </source>
</evidence>
<dbReference type="EMBL" id="JAGIYQ010000011">
    <property type="protein sequence ID" value="MBP0726410.1"/>
    <property type="molecule type" value="Genomic_DNA"/>
</dbReference>
<evidence type="ECO:0000259" key="4">
    <source>
        <dbReference type="PROSITE" id="PS50991"/>
    </source>
</evidence>
<reference evidence="5" key="1">
    <citation type="submission" date="2021-04" db="EMBL/GenBank/DDBJ databases">
        <title>Genome seq and assembly of Bacillus sp.</title>
        <authorList>
            <person name="Chhetri G."/>
        </authorList>
    </citation>
    <scope>NUCLEOTIDE SEQUENCE</scope>
    <source>
        <strain evidence="5">RG28</strain>
    </source>
</reference>
<dbReference type="FunFam" id="3.20.20.70:FF:000071">
    <property type="entry name" value="Hydroxymethylglutaryl-CoA lyase"/>
    <property type="match status" value="1"/>
</dbReference>
<dbReference type="RefSeq" id="WP_209406756.1">
    <property type="nucleotide sequence ID" value="NZ_JAGIYQ010000011.1"/>
</dbReference>
<dbReference type="PANTHER" id="PTHR42738:SF7">
    <property type="entry name" value="HYDROXYMETHYLGLUTARYL-COA LYASE"/>
    <property type="match status" value="1"/>
</dbReference>
<dbReference type="NCBIfam" id="NF004283">
    <property type="entry name" value="PRK05692.1"/>
    <property type="match status" value="1"/>
</dbReference>
<evidence type="ECO:0000313" key="6">
    <source>
        <dbReference type="Proteomes" id="UP000682134"/>
    </source>
</evidence>
<comment type="similarity">
    <text evidence="1">Belongs to the HMG-CoA lyase family.</text>
</comment>
<dbReference type="AlphaFoldDB" id="A0A940SJV3"/>
<dbReference type="PANTHER" id="PTHR42738">
    <property type="entry name" value="HYDROXYMETHYLGLUTARYL-COA LYASE"/>
    <property type="match status" value="1"/>
</dbReference>